<organism evidence="1 2">
    <name type="scientific">Kutzneria viridogrisea</name>
    <dbReference type="NCBI Taxonomy" id="47990"/>
    <lineage>
        <taxon>Bacteria</taxon>
        <taxon>Bacillati</taxon>
        <taxon>Actinomycetota</taxon>
        <taxon>Actinomycetes</taxon>
        <taxon>Pseudonocardiales</taxon>
        <taxon>Pseudonocardiaceae</taxon>
        <taxon>Kutzneria</taxon>
    </lineage>
</organism>
<keyword evidence="2" id="KW-1185">Reference proteome</keyword>
<name>A0ABR6BH57_9PSEU</name>
<accession>A0ABR6BH57</accession>
<dbReference type="EMBL" id="JACJID010000002">
    <property type="protein sequence ID" value="MBA8926193.1"/>
    <property type="molecule type" value="Genomic_DNA"/>
</dbReference>
<proteinExistence type="predicted"/>
<evidence type="ECO:0000313" key="2">
    <source>
        <dbReference type="Proteomes" id="UP000517916"/>
    </source>
</evidence>
<evidence type="ECO:0000313" key="1">
    <source>
        <dbReference type="EMBL" id="MBA8926193.1"/>
    </source>
</evidence>
<comment type="caution">
    <text evidence="1">The sequence shown here is derived from an EMBL/GenBank/DDBJ whole genome shotgun (WGS) entry which is preliminary data.</text>
</comment>
<dbReference type="SUPFAM" id="SSF52540">
    <property type="entry name" value="P-loop containing nucleoside triphosphate hydrolases"/>
    <property type="match status" value="1"/>
</dbReference>
<sequence>MIHPSEGGTPLIVLTGASAAGKTTVGRLLADRFPRGAFVEGDAVRTMVRTGRVDMTPRDTTPEAVLQLQLRYRQLAALADSFHEAGFATVVEDVIVGRHLTEFVRSLRASPLHLVVLVPDEESMASRESARDKCAYDEVWSIAALNAVVHRETPRLGLWLDSSGLTAEQTVDEVLSTLPQSLLRAGETGS</sequence>
<dbReference type="Gene3D" id="3.40.50.300">
    <property type="entry name" value="P-loop containing nucleotide triphosphate hydrolases"/>
    <property type="match status" value="1"/>
</dbReference>
<protein>
    <submittedName>
        <fullName evidence="1">Chloramphenicol 3-O-phosphotransferase</fullName>
    </submittedName>
</protein>
<gene>
    <name evidence="1" type="ORF">BC739_003392</name>
</gene>
<dbReference type="RefSeq" id="WP_025360747.1">
    <property type="nucleotide sequence ID" value="NZ_BAAABQ010000009.1"/>
</dbReference>
<dbReference type="InterPro" id="IPR027417">
    <property type="entry name" value="P-loop_NTPase"/>
</dbReference>
<reference evidence="1 2" key="1">
    <citation type="submission" date="2020-08" db="EMBL/GenBank/DDBJ databases">
        <title>Genomic Encyclopedia of Archaeal and Bacterial Type Strains, Phase II (KMG-II): from individual species to whole genera.</title>
        <authorList>
            <person name="Goeker M."/>
        </authorList>
    </citation>
    <scope>NUCLEOTIDE SEQUENCE [LARGE SCALE GENOMIC DNA]</scope>
    <source>
        <strain evidence="1 2">DSM 43850</strain>
    </source>
</reference>
<dbReference type="Proteomes" id="UP000517916">
    <property type="component" value="Unassembled WGS sequence"/>
</dbReference>
<dbReference type="Pfam" id="PF13671">
    <property type="entry name" value="AAA_33"/>
    <property type="match status" value="1"/>
</dbReference>